<evidence type="ECO:0000256" key="1">
    <source>
        <dbReference type="ARBA" id="ARBA00022561"/>
    </source>
</evidence>
<keyword evidence="3" id="KW-1188">Viral release from host cell</keyword>
<keyword evidence="4" id="KW-0946">Virion</keyword>
<evidence type="ECO:0000256" key="4">
    <source>
        <dbReference type="ARBA" id="ARBA00022844"/>
    </source>
</evidence>
<dbReference type="EMBL" id="OP429124">
    <property type="protein sequence ID" value="WEG69212.1"/>
    <property type="molecule type" value="Genomic_DNA"/>
</dbReference>
<evidence type="ECO:0000313" key="9">
    <source>
        <dbReference type="EMBL" id="WEG69489.1"/>
    </source>
</evidence>
<keyword evidence="1" id="KW-0167">Capsid protein</keyword>
<protein>
    <submittedName>
        <fullName evidence="10">DNA packaging tegument protein UL25</fullName>
    </submittedName>
</protein>
<organism evidence="10">
    <name type="scientific">Mastomys natalensis cytomegalovirus 2</name>
    <dbReference type="NCBI Taxonomy" id="2973540"/>
    <lineage>
        <taxon>Viruses</taxon>
        <taxon>Duplodnaviria</taxon>
        <taxon>Heunggongvirae</taxon>
        <taxon>Peploviricota</taxon>
        <taxon>Herviviricetes</taxon>
        <taxon>Herpesvirales</taxon>
        <taxon>Orthoherpesviridae</taxon>
        <taxon>Betaherpesvirinae</taxon>
        <taxon>Muromegalovirus</taxon>
    </lineage>
</organism>
<accession>A0A9Y1IMB7</accession>
<dbReference type="InterPro" id="IPR002493">
    <property type="entry name" value="Herpes_UL25"/>
</dbReference>
<dbReference type="EMBL" id="OP429127">
    <property type="protein sequence ID" value="WEG69627.1"/>
    <property type="molecule type" value="Genomic_DNA"/>
</dbReference>
<evidence type="ECO:0000313" key="8">
    <source>
        <dbReference type="EMBL" id="WEG69351.1"/>
    </source>
</evidence>
<reference evidence="10" key="2">
    <citation type="submission" date="2023-06" db="EMBL/GenBank/DDBJ databases">
        <title>Isolation and genome sequencing of cytomegaloviruses from Natal multimammate mice (Mastomys natalensis).</title>
        <authorList>
            <person name="Jarvis M.A."/>
            <person name="Davison A.J."/>
        </authorList>
    </citation>
    <scope>NUCLEOTIDE SEQUENCE</scope>
    <source>
        <strain evidence="6">Mnat18</strain>
        <strain evidence="7">Mnat19</strain>
        <strain evidence="9">Mnat2</strain>
        <strain evidence="8">Mnat29</strain>
        <strain evidence="10">Mnat33</strain>
    </source>
</reference>
<dbReference type="EMBL" id="OP429125">
    <property type="protein sequence ID" value="WEG69351.1"/>
    <property type="molecule type" value="Genomic_DNA"/>
</dbReference>
<dbReference type="EMBL" id="OP429139">
    <property type="protein sequence ID" value="WEG71301.1"/>
    <property type="molecule type" value="Genomic_DNA"/>
</dbReference>
<dbReference type="GO" id="GO:0019028">
    <property type="term" value="C:viral capsid"/>
    <property type="evidence" value="ECO:0007669"/>
    <property type="project" value="UniProtKB-KW"/>
</dbReference>
<evidence type="ECO:0000313" key="7">
    <source>
        <dbReference type="EMBL" id="WEG69212.1"/>
    </source>
</evidence>
<evidence type="ECO:0000256" key="2">
    <source>
        <dbReference type="ARBA" id="ARBA00022562"/>
    </source>
</evidence>
<keyword evidence="2" id="KW-1048">Host nucleus</keyword>
<dbReference type="GO" id="GO:0019072">
    <property type="term" value="P:viral genome packaging"/>
    <property type="evidence" value="ECO:0007669"/>
    <property type="project" value="InterPro"/>
</dbReference>
<dbReference type="EMBL" id="OP429123">
    <property type="protein sequence ID" value="WEG69074.1"/>
    <property type="molecule type" value="Genomic_DNA"/>
</dbReference>
<dbReference type="Pfam" id="PF01499">
    <property type="entry name" value="Herpes_UL25"/>
    <property type="match status" value="1"/>
</dbReference>
<gene>
    <name evidence="10" type="primary">M77</name>
</gene>
<proteinExistence type="predicted"/>
<name>A0A9Y1IMB7_9BETA</name>
<evidence type="ECO:0000256" key="5">
    <source>
        <dbReference type="ARBA" id="ARBA00023219"/>
    </source>
</evidence>
<dbReference type="EMBL" id="OP429141">
    <property type="protein sequence ID" value="WEG71580.1"/>
    <property type="molecule type" value="Genomic_DNA"/>
</dbReference>
<keyword evidence="5" id="KW-0231">Viral genome packaging</keyword>
<reference evidence="10" key="1">
    <citation type="submission" date="2022-09" db="EMBL/GenBank/DDBJ databases">
        <authorList>
            <person name="Vucak M."/>
            <person name="Davison A.J."/>
        </authorList>
    </citation>
    <scope>NUCLEOTIDE SEQUENCE</scope>
    <source>
        <strain evidence="6">Mnat18</strain>
        <strain evidence="7">Mnat19</strain>
        <strain evidence="9">Mnat2</strain>
        <strain evidence="8">Mnat29</strain>
        <strain evidence="10">Mnat33</strain>
    </source>
</reference>
<evidence type="ECO:0000256" key="3">
    <source>
        <dbReference type="ARBA" id="ARBA00022612"/>
    </source>
</evidence>
<dbReference type="EMBL" id="OP429126">
    <property type="protein sequence ID" value="WEG69489.1"/>
    <property type="molecule type" value="Genomic_DNA"/>
</dbReference>
<evidence type="ECO:0000313" key="6">
    <source>
        <dbReference type="EMBL" id="WEG69074.1"/>
    </source>
</evidence>
<sequence>MNPLRPFHGLPCVLAYEAHPENVLVCPQDVLLKLRDESALRMRQRMDDLAHDTRLRKRAGEELEVLGEEVRAECRKFRDRIGEAEKLLAEPMAVFPDVAAVDKSGEVTETSPDDALPAAKRKDGDGTRFWIAPNDPPISFISDFRAELVDTMFNITQTWSFSFGSWYYRLKRWLFNQPRWRRVYRLTYIESMAVSQELLMGVLNAVEQVTVYPAHDNVLSDLEAAVCIMAAYQSALEPKSEMPTTVEGILLDSPKILKQLADDLTAEVPPKSGNSFSFKDEGGMRFYAPLKWGRRYSDGTFDEHALVTVLFRRGALSHLPGSTRVTMRETMERISGAAHDNLLMVWTLRLFGKRLGNLVPIFTMEQHYLRSGLTAVVSLLLLWKVLNSESVFSGRAGKFSLKDIFPDGFGGEFINLENEEGFSGSYAKNYEFLIERYVVPWYERNSAVTMSQLWPGLMLLAYCESRRSGWDLNRRVTDPSDGSASAGLQVQSSRVNPLVDYMMLQSTATADKDVDRLAAHDYALFHCENGLGRLLSYTLPKHRMLTLGTQFFNVQSIYDCIYFCVLGFLPVINVT</sequence>
<evidence type="ECO:0000313" key="10">
    <source>
        <dbReference type="EMBL" id="WEG69627.1"/>
    </source>
</evidence>